<evidence type="ECO:0000313" key="7">
    <source>
        <dbReference type="EMBL" id="MEY9321369.1"/>
    </source>
</evidence>
<keyword evidence="3 5" id="KW-1133">Transmembrane helix</keyword>
<protein>
    <submittedName>
        <fullName evidence="7">O-antigen ligase</fullName>
        <ecNumber evidence="7">2.4.1.-</ecNumber>
    </submittedName>
</protein>
<feature type="transmembrane region" description="Helical" evidence="5">
    <location>
        <begin position="78"/>
        <end position="97"/>
    </location>
</feature>
<feature type="domain" description="O-antigen ligase-related" evidence="6">
    <location>
        <begin position="209"/>
        <end position="357"/>
    </location>
</feature>
<dbReference type="Proteomes" id="UP001565471">
    <property type="component" value="Unassembled WGS sequence"/>
</dbReference>
<dbReference type="InterPro" id="IPR007016">
    <property type="entry name" value="O-antigen_ligase-rel_domated"/>
</dbReference>
<name>A0ABV4FD07_BRAEL</name>
<keyword evidence="7" id="KW-0328">Glycosyltransferase</keyword>
<evidence type="ECO:0000256" key="5">
    <source>
        <dbReference type="SAM" id="Phobius"/>
    </source>
</evidence>
<comment type="caution">
    <text evidence="7">The sequence shown here is derived from an EMBL/GenBank/DDBJ whole genome shotgun (WGS) entry which is preliminary data.</text>
</comment>
<evidence type="ECO:0000256" key="1">
    <source>
        <dbReference type="ARBA" id="ARBA00004141"/>
    </source>
</evidence>
<feature type="transmembrane region" description="Helical" evidence="5">
    <location>
        <begin position="224"/>
        <end position="241"/>
    </location>
</feature>
<keyword evidence="7" id="KW-0436">Ligase</keyword>
<feature type="transmembrane region" description="Helical" evidence="5">
    <location>
        <begin position="248"/>
        <end position="267"/>
    </location>
</feature>
<dbReference type="EMBL" id="JBGBZA010000002">
    <property type="protein sequence ID" value="MEY9321369.1"/>
    <property type="molecule type" value="Genomic_DNA"/>
</dbReference>
<keyword evidence="8" id="KW-1185">Reference proteome</keyword>
<feature type="transmembrane region" description="Helical" evidence="5">
    <location>
        <begin position="198"/>
        <end position="218"/>
    </location>
</feature>
<dbReference type="PANTHER" id="PTHR37422:SF13">
    <property type="entry name" value="LIPOPOLYSACCHARIDE BIOSYNTHESIS PROTEIN PA4999-RELATED"/>
    <property type="match status" value="1"/>
</dbReference>
<keyword evidence="7" id="KW-0808">Transferase</keyword>
<dbReference type="RefSeq" id="WP_016841317.1">
    <property type="nucleotide sequence ID" value="NZ_JBGCBI010000001.1"/>
</dbReference>
<comment type="subcellular location">
    <subcellularLocation>
        <location evidence="1">Membrane</location>
        <topology evidence="1">Multi-pass membrane protein</topology>
    </subcellularLocation>
</comment>
<reference evidence="7 8" key="1">
    <citation type="submission" date="2024-07" db="EMBL/GenBank/DDBJ databases">
        <title>Genomic Encyclopedia of Type Strains, Phase V (KMG-V): Genome sequencing to study the core and pangenomes of soil and plant-associated prokaryotes.</title>
        <authorList>
            <person name="Whitman W."/>
        </authorList>
    </citation>
    <scope>NUCLEOTIDE SEQUENCE [LARGE SCALE GENOMIC DNA]</scope>
    <source>
        <strain evidence="7 8">USDA 415</strain>
    </source>
</reference>
<sequence>MIELTTTRSTVSKSFIVGSWFEPRARFLYADVLAVLSAVMLPWSTTGFTIFLLLWLISLIPLTSSADFRPFLHLVTRPFCLLPLTMVLIAVVGTLWADVSWHATFIGIKPLAKLLVLPFLIYHFQRSPRGSRIFISFVLSCALLMGLSWIVLFKPELKLTTTLSAGVPVKNYIDQSQEFVLCMVALAPWTISFCRQGNYWAAAACTALMLAFFANMAFVVSARAAIVYLPVLLIVFASRYLNRRQSMLLFSACVVVAVAVWFTSGYLRARVADLWIEYQSSKQNIVRSTGQRLEYWEKSLKFFAEAPIFGNGTGSAQALFERDAVGKTGLAAQVTKNPHNQTLNVAVQWGIIGIVALYAMWISHLLLFRGGGFGSWLGLLVVIQNMTSSLFNSHLFDFHEGWMYVLGVGVAAGVSMQEKQRATTSRPPFVKVD</sequence>
<evidence type="ECO:0000256" key="2">
    <source>
        <dbReference type="ARBA" id="ARBA00022692"/>
    </source>
</evidence>
<feature type="transmembrane region" description="Helical" evidence="5">
    <location>
        <begin position="32"/>
        <end position="57"/>
    </location>
</feature>
<dbReference type="Pfam" id="PF04932">
    <property type="entry name" value="Wzy_C"/>
    <property type="match status" value="1"/>
</dbReference>
<keyword evidence="2 5" id="KW-0812">Transmembrane</keyword>
<feature type="transmembrane region" description="Helical" evidence="5">
    <location>
        <begin position="346"/>
        <end position="368"/>
    </location>
</feature>
<evidence type="ECO:0000259" key="6">
    <source>
        <dbReference type="Pfam" id="PF04932"/>
    </source>
</evidence>
<dbReference type="EC" id="2.4.1.-" evidence="7"/>
<feature type="transmembrane region" description="Helical" evidence="5">
    <location>
        <begin position="375"/>
        <end position="395"/>
    </location>
</feature>
<evidence type="ECO:0000313" key="8">
    <source>
        <dbReference type="Proteomes" id="UP001565471"/>
    </source>
</evidence>
<evidence type="ECO:0000256" key="4">
    <source>
        <dbReference type="ARBA" id="ARBA00023136"/>
    </source>
</evidence>
<gene>
    <name evidence="7" type="ORF">ABIF29_008168</name>
</gene>
<dbReference type="InterPro" id="IPR051533">
    <property type="entry name" value="WaaL-like"/>
</dbReference>
<proteinExistence type="predicted"/>
<organism evidence="7 8">
    <name type="scientific">Bradyrhizobium elkanii</name>
    <dbReference type="NCBI Taxonomy" id="29448"/>
    <lineage>
        <taxon>Bacteria</taxon>
        <taxon>Pseudomonadati</taxon>
        <taxon>Pseudomonadota</taxon>
        <taxon>Alphaproteobacteria</taxon>
        <taxon>Hyphomicrobiales</taxon>
        <taxon>Nitrobacteraceae</taxon>
        <taxon>Bradyrhizobium</taxon>
    </lineage>
</organism>
<feature type="transmembrane region" description="Helical" evidence="5">
    <location>
        <begin position="133"/>
        <end position="152"/>
    </location>
</feature>
<keyword evidence="4 5" id="KW-0472">Membrane</keyword>
<dbReference type="PANTHER" id="PTHR37422">
    <property type="entry name" value="TEICHURONIC ACID BIOSYNTHESIS PROTEIN TUAE"/>
    <property type="match status" value="1"/>
</dbReference>
<feature type="transmembrane region" description="Helical" evidence="5">
    <location>
        <begin position="103"/>
        <end position="121"/>
    </location>
</feature>
<accession>A0ABV4FD07</accession>
<evidence type="ECO:0000256" key="3">
    <source>
        <dbReference type="ARBA" id="ARBA00022989"/>
    </source>
</evidence>
<dbReference type="GO" id="GO:0016874">
    <property type="term" value="F:ligase activity"/>
    <property type="evidence" value="ECO:0007669"/>
    <property type="project" value="UniProtKB-KW"/>
</dbReference>
<dbReference type="GO" id="GO:0016757">
    <property type="term" value="F:glycosyltransferase activity"/>
    <property type="evidence" value="ECO:0007669"/>
    <property type="project" value="UniProtKB-KW"/>
</dbReference>